<evidence type="ECO:0000259" key="1">
    <source>
        <dbReference type="Pfam" id="PF02721"/>
    </source>
</evidence>
<dbReference type="PANTHER" id="PTHR47165:SF3">
    <property type="entry name" value="RETROTRANSPOSON-LIKE PROTEIN"/>
    <property type="match status" value="1"/>
</dbReference>
<name>A0A1D6FNL3_MAIZE</name>
<dbReference type="SUPFAM" id="SSF50249">
    <property type="entry name" value="Nucleic acid-binding proteins"/>
    <property type="match status" value="2"/>
</dbReference>
<accession>A0A1D6FNL3</accession>
<dbReference type="InterPro" id="IPR012340">
    <property type="entry name" value="NA-bd_OB-fold"/>
</dbReference>
<evidence type="ECO:0000313" key="2">
    <source>
        <dbReference type="EMBL" id="AQK93245.1"/>
    </source>
</evidence>
<gene>
    <name evidence="2" type="ORF">ZEAMMB73_Zm00001d010019</name>
</gene>
<feature type="domain" description="Replication protein A 70 kDa DNA-binding subunit B/D first OB fold" evidence="1">
    <location>
        <begin position="3"/>
        <end position="104"/>
    </location>
</feature>
<dbReference type="OMA" id="WSTLEEC"/>
<dbReference type="SMR" id="A0A1D6FNL3"/>
<protein>
    <recommendedName>
        <fullName evidence="1">Replication protein A 70 kDa DNA-binding subunit B/D first OB fold domain-containing protein</fullName>
    </recommendedName>
</protein>
<dbReference type="InterPro" id="IPR003871">
    <property type="entry name" value="RFA1B/D_OB_1st"/>
</dbReference>
<organism evidence="2">
    <name type="scientific">Zea mays</name>
    <name type="common">Maize</name>
    <dbReference type="NCBI Taxonomy" id="4577"/>
    <lineage>
        <taxon>Eukaryota</taxon>
        <taxon>Viridiplantae</taxon>
        <taxon>Streptophyta</taxon>
        <taxon>Embryophyta</taxon>
        <taxon>Tracheophyta</taxon>
        <taxon>Spermatophyta</taxon>
        <taxon>Magnoliopsida</taxon>
        <taxon>Liliopsida</taxon>
        <taxon>Poales</taxon>
        <taxon>Poaceae</taxon>
        <taxon>PACMAD clade</taxon>
        <taxon>Panicoideae</taxon>
        <taxon>Andropogonodae</taxon>
        <taxon>Andropogoneae</taxon>
        <taxon>Tripsacinae</taxon>
        <taxon>Zea</taxon>
    </lineage>
</organism>
<dbReference type="EMBL" id="CM000784">
    <property type="protein sequence ID" value="AQK93245.1"/>
    <property type="molecule type" value="Genomic_DNA"/>
</dbReference>
<dbReference type="CDD" id="cd04480">
    <property type="entry name" value="RPA1_DBD_A_like"/>
    <property type="match status" value="1"/>
</dbReference>
<dbReference type="PaxDb" id="4577-GRMZM2G700558_P01"/>
<dbReference type="AlphaFoldDB" id="A0A1D6FNL3"/>
<dbReference type="eggNOG" id="KOG0851">
    <property type="taxonomic scope" value="Eukaryota"/>
</dbReference>
<dbReference type="Pfam" id="PF02721">
    <property type="entry name" value="DUF223"/>
    <property type="match status" value="1"/>
</dbReference>
<dbReference type="Gene3D" id="2.40.50.140">
    <property type="entry name" value="Nucleic acid-binding proteins"/>
    <property type="match status" value="2"/>
</dbReference>
<dbReference type="PANTHER" id="PTHR47165">
    <property type="entry name" value="OS03G0429900 PROTEIN"/>
    <property type="match status" value="1"/>
</dbReference>
<sequence length="267" mass="30259">MLFTPIEELDPRSTNVAIRVCIIRKWEFRGAINDGPLCHVNLILADKQGTTIHTEIQVALVADKGSLIQLDKVYELKHFRVASSRNYYKPVDNSMMIQFTLYTQAKVLKDPPPTFPRYAYKLTSFENIGNNVDNKTYLIDVLGILTEIGSLHHVGYNNSNIIRDIFLKDINYTIYIYKYNNKCVTPNVGEAYLSATVACTWYFNPDIPEVYMYYNKNEVSYAPSLYHAPNKMVDGGSHPVSSATSLHPRHLLGTNAHRAMGQKLSSG</sequence>
<reference evidence="2" key="1">
    <citation type="submission" date="2015-12" db="EMBL/GenBank/DDBJ databases">
        <title>Update maize B73 reference genome by single molecule sequencing technologies.</title>
        <authorList>
            <consortium name="Maize Genome Sequencing Project"/>
            <person name="Ware D."/>
        </authorList>
    </citation>
    <scope>NUCLEOTIDE SEQUENCE</scope>
    <source>
        <tissue evidence="2">Seedling</tissue>
    </source>
</reference>
<dbReference type="ExpressionAtlas" id="A0A1D6FNL3">
    <property type="expression patterns" value="baseline and differential"/>
</dbReference>
<dbReference type="InParanoid" id="A0A1D6FNL3"/>
<proteinExistence type="predicted"/>